<sequence length="117" mass="13205">MSSRVNPPIRSKYNKDEPDEVKNLRKLYATQLSTLKELFTEWSEEDLLFAIQEASGDLEVAIDRISEGHASQWGEVKGKKTKKPHSDRSTVTQPPLDKLPPAARNTGTSERSKACMY</sequence>
<dbReference type="InterPro" id="IPR041803">
    <property type="entry name" value="DEF1_CUE"/>
</dbReference>
<evidence type="ECO:0000256" key="5">
    <source>
        <dbReference type="ARBA" id="ARBA00020536"/>
    </source>
</evidence>
<dbReference type="AlphaFoldDB" id="A0A1Y1Y5R4"/>
<evidence type="ECO:0000256" key="8">
    <source>
        <dbReference type="ARBA" id="ARBA00022553"/>
    </source>
</evidence>
<keyword evidence="8" id="KW-0597">Phosphoprotein</keyword>
<keyword evidence="11" id="KW-0832">Ubl conjugation</keyword>
<comment type="subcellular location">
    <subcellularLocation>
        <location evidence="3">Chromosome</location>
        <location evidence="3">Telomere</location>
    </subcellularLocation>
    <subcellularLocation>
        <location evidence="2">Cytoplasm</location>
    </subcellularLocation>
    <subcellularLocation>
        <location evidence="1">Nucleus</location>
    </subcellularLocation>
</comment>
<dbReference type="STRING" id="1314790.A0A1Y1Y5R4"/>
<dbReference type="GO" id="GO:0003677">
    <property type="term" value="F:DNA binding"/>
    <property type="evidence" value="ECO:0007669"/>
    <property type="project" value="UniProtKB-KW"/>
</dbReference>
<dbReference type="SUPFAM" id="SSF46934">
    <property type="entry name" value="UBA-like"/>
    <property type="match status" value="1"/>
</dbReference>
<evidence type="ECO:0000313" key="19">
    <source>
        <dbReference type="Proteomes" id="UP000193498"/>
    </source>
</evidence>
<dbReference type="PANTHER" id="PTHR16308">
    <property type="entry name" value="UBIQUITIN ASSOCIATED PROTEIN 2-LIKE/LINGERER"/>
    <property type="match status" value="1"/>
</dbReference>
<keyword evidence="15" id="KW-0539">Nucleus</keyword>
<organism evidence="18 19">
    <name type="scientific">Basidiobolus meristosporus CBS 931.73</name>
    <dbReference type="NCBI Taxonomy" id="1314790"/>
    <lineage>
        <taxon>Eukaryota</taxon>
        <taxon>Fungi</taxon>
        <taxon>Fungi incertae sedis</taxon>
        <taxon>Zoopagomycota</taxon>
        <taxon>Entomophthoromycotina</taxon>
        <taxon>Basidiobolomycetes</taxon>
        <taxon>Basidiobolales</taxon>
        <taxon>Basidiobolaceae</taxon>
        <taxon>Basidiobolus</taxon>
    </lineage>
</organism>
<dbReference type="InParanoid" id="A0A1Y1Y5R4"/>
<evidence type="ECO:0000256" key="6">
    <source>
        <dbReference type="ARBA" id="ARBA00022454"/>
    </source>
</evidence>
<dbReference type="GO" id="GO:0000781">
    <property type="term" value="C:chromosome, telomeric region"/>
    <property type="evidence" value="ECO:0007669"/>
    <property type="project" value="UniProtKB-SubCell"/>
</dbReference>
<evidence type="ECO:0000313" key="18">
    <source>
        <dbReference type="EMBL" id="ORX93357.1"/>
    </source>
</evidence>
<reference evidence="18 19" key="1">
    <citation type="submission" date="2016-07" db="EMBL/GenBank/DDBJ databases">
        <title>Pervasive Adenine N6-methylation of Active Genes in Fungi.</title>
        <authorList>
            <consortium name="DOE Joint Genome Institute"/>
            <person name="Mondo S.J."/>
            <person name="Dannebaum R.O."/>
            <person name="Kuo R.C."/>
            <person name="Labutti K."/>
            <person name="Haridas S."/>
            <person name="Kuo A."/>
            <person name="Salamov A."/>
            <person name="Ahrendt S.R."/>
            <person name="Lipzen A."/>
            <person name="Sullivan W."/>
            <person name="Andreopoulos W.B."/>
            <person name="Clum A."/>
            <person name="Lindquist E."/>
            <person name="Daum C."/>
            <person name="Ramamoorthy G.K."/>
            <person name="Gryganskyi A."/>
            <person name="Culley D."/>
            <person name="Magnuson J.K."/>
            <person name="James T.Y."/>
            <person name="O'Malley M.A."/>
            <person name="Stajich J.E."/>
            <person name="Spatafora J.W."/>
            <person name="Visel A."/>
            <person name="Grigoriev I.V."/>
        </authorList>
    </citation>
    <scope>NUCLEOTIDE SEQUENCE [LARGE SCALE GENOMIC DNA]</scope>
    <source>
        <strain evidence="18 19">CBS 931.73</strain>
    </source>
</reference>
<evidence type="ECO:0000256" key="2">
    <source>
        <dbReference type="ARBA" id="ARBA00004496"/>
    </source>
</evidence>
<dbReference type="GO" id="GO:0043130">
    <property type="term" value="F:ubiquitin binding"/>
    <property type="evidence" value="ECO:0007669"/>
    <property type="project" value="InterPro"/>
</dbReference>
<gene>
    <name evidence="18" type="ORF">K493DRAFT_223497</name>
</gene>
<keyword evidence="14" id="KW-0234">DNA repair</keyword>
<dbReference type="InterPro" id="IPR009060">
    <property type="entry name" value="UBA-like_sf"/>
</dbReference>
<keyword evidence="13" id="KW-0238">DNA-binding</keyword>
<feature type="domain" description="CUE" evidence="17">
    <location>
        <begin position="31"/>
        <end position="68"/>
    </location>
</feature>
<evidence type="ECO:0000256" key="10">
    <source>
        <dbReference type="ARBA" id="ARBA00022786"/>
    </source>
</evidence>
<dbReference type="CDD" id="cd14368">
    <property type="entry name" value="CUE_DEF1_like"/>
    <property type="match status" value="1"/>
</dbReference>
<keyword evidence="12" id="KW-0779">Telomere</keyword>
<evidence type="ECO:0000256" key="11">
    <source>
        <dbReference type="ARBA" id="ARBA00022843"/>
    </source>
</evidence>
<name>A0A1Y1Y5R4_9FUNG</name>
<evidence type="ECO:0000256" key="4">
    <source>
        <dbReference type="ARBA" id="ARBA00005491"/>
    </source>
</evidence>
<evidence type="ECO:0000256" key="9">
    <source>
        <dbReference type="ARBA" id="ARBA00022763"/>
    </source>
</evidence>
<evidence type="ECO:0000256" key="16">
    <source>
        <dbReference type="SAM" id="MobiDB-lite"/>
    </source>
</evidence>
<evidence type="ECO:0000256" key="3">
    <source>
        <dbReference type="ARBA" id="ARBA00004574"/>
    </source>
</evidence>
<dbReference type="Proteomes" id="UP000193498">
    <property type="component" value="Unassembled WGS sequence"/>
</dbReference>
<evidence type="ECO:0000256" key="1">
    <source>
        <dbReference type="ARBA" id="ARBA00004123"/>
    </source>
</evidence>
<dbReference type="PANTHER" id="PTHR16308:SF13">
    <property type="entry name" value="PROTEIN LINGERER"/>
    <property type="match status" value="1"/>
</dbReference>
<dbReference type="InterPro" id="IPR051833">
    <property type="entry name" value="TC-DDR_regulator"/>
</dbReference>
<dbReference type="GO" id="GO:0005737">
    <property type="term" value="C:cytoplasm"/>
    <property type="evidence" value="ECO:0007669"/>
    <property type="project" value="UniProtKB-SubCell"/>
</dbReference>
<dbReference type="GO" id="GO:0005634">
    <property type="term" value="C:nucleus"/>
    <property type="evidence" value="ECO:0007669"/>
    <property type="project" value="UniProtKB-SubCell"/>
</dbReference>
<keyword evidence="10" id="KW-0833">Ubl conjugation pathway</keyword>
<keyword evidence="19" id="KW-1185">Reference proteome</keyword>
<keyword evidence="9" id="KW-0227">DNA damage</keyword>
<accession>A0A1Y1Y5R4</accession>
<comment type="similarity">
    <text evidence="4">Belongs to the DEF1 family.</text>
</comment>
<dbReference type="InterPro" id="IPR003892">
    <property type="entry name" value="CUE"/>
</dbReference>
<dbReference type="EMBL" id="MCFE01000238">
    <property type="protein sequence ID" value="ORX93357.1"/>
    <property type="molecule type" value="Genomic_DNA"/>
</dbReference>
<evidence type="ECO:0000256" key="13">
    <source>
        <dbReference type="ARBA" id="ARBA00023125"/>
    </source>
</evidence>
<feature type="region of interest" description="Disordered" evidence="16">
    <location>
        <begin position="69"/>
        <end position="117"/>
    </location>
</feature>
<evidence type="ECO:0000256" key="14">
    <source>
        <dbReference type="ARBA" id="ARBA00023204"/>
    </source>
</evidence>
<dbReference type="GO" id="GO:0006281">
    <property type="term" value="P:DNA repair"/>
    <property type="evidence" value="ECO:0007669"/>
    <property type="project" value="UniProtKB-KW"/>
</dbReference>
<dbReference type="OrthoDB" id="5396806at2759"/>
<evidence type="ECO:0000256" key="12">
    <source>
        <dbReference type="ARBA" id="ARBA00022895"/>
    </source>
</evidence>
<keyword evidence="7" id="KW-0963">Cytoplasm</keyword>
<protein>
    <recommendedName>
        <fullName evidence="5">RNA polymerase II degradation factor 1</fullName>
    </recommendedName>
</protein>
<evidence type="ECO:0000259" key="17">
    <source>
        <dbReference type="Pfam" id="PF02845"/>
    </source>
</evidence>
<comment type="caution">
    <text evidence="18">The sequence shown here is derived from an EMBL/GenBank/DDBJ whole genome shotgun (WGS) entry which is preliminary data.</text>
</comment>
<evidence type="ECO:0000256" key="7">
    <source>
        <dbReference type="ARBA" id="ARBA00022490"/>
    </source>
</evidence>
<keyword evidence="6" id="KW-0158">Chromosome</keyword>
<dbReference type="Pfam" id="PF02845">
    <property type="entry name" value="CUE"/>
    <property type="match status" value="1"/>
</dbReference>
<proteinExistence type="inferred from homology"/>
<evidence type="ECO:0000256" key="15">
    <source>
        <dbReference type="ARBA" id="ARBA00023242"/>
    </source>
</evidence>